<evidence type="ECO:0000313" key="7">
    <source>
        <dbReference type="EMBL" id="TKT70895.1"/>
    </source>
</evidence>
<dbReference type="Pfam" id="PF00072">
    <property type="entry name" value="Response_reg"/>
    <property type="match status" value="1"/>
</dbReference>
<dbReference type="SMART" id="SM00421">
    <property type="entry name" value="HTH_LUXR"/>
    <property type="match status" value="1"/>
</dbReference>
<dbReference type="OrthoDB" id="9782655at2"/>
<dbReference type="SUPFAM" id="SSF46894">
    <property type="entry name" value="C-terminal effector domain of the bipartite response regulators"/>
    <property type="match status" value="1"/>
</dbReference>
<dbReference type="GO" id="GO:0000160">
    <property type="term" value="P:phosphorelay signal transduction system"/>
    <property type="evidence" value="ECO:0007669"/>
    <property type="project" value="InterPro"/>
</dbReference>
<evidence type="ECO:0000256" key="2">
    <source>
        <dbReference type="ARBA" id="ARBA00023125"/>
    </source>
</evidence>
<dbReference type="PANTHER" id="PTHR44688:SF16">
    <property type="entry name" value="DNA-BINDING TRANSCRIPTIONAL ACTIVATOR DEVR_DOSR"/>
    <property type="match status" value="1"/>
</dbReference>
<dbReference type="SUPFAM" id="SSF52172">
    <property type="entry name" value="CheY-like"/>
    <property type="match status" value="1"/>
</dbReference>
<evidence type="ECO:0000256" key="4">
    <source>
        <dbReference type="PROSITE-ProRule" id="PRU00169"/>
    </source>
</evidence>
<keyword evidence="4" id="KW-0597">Phosphoprotein</keyword>
<reference evidence="7" key="1">
    <citation type="submission" date="2019-04" db="EMBL/GenBank/DDBJ databases">
        <title>Whole genome sequencing of cave bacteria.</title>
        <authorList>
            <person name="Gan H.M."/>
            <person name="Barton H."/>
            <person name="Savka M.A."/>
        </authorList>
    </citation>
    <scope>NUCLEOTIDE SEQUENCE [LARGE SCALE GENOMIC DNA]</scope>
    <source>
        <strain evidence="7">LC387</strain>
    </source>
</reference>
<comment type="caution">
    <text evidence="7">The sequence shown here is derived from an EMBL/GenBank/DDBJ whole genome shotgun (WGS) entry which is preliminary data.</text>
</comment>
<dbReference type="PRINTS" id="PR00038">
    <property type="entry name" value="HTHLUXR"/>
</dbReference>
<dbReference type="InterPro" id="IPR001789">
    <property type="entry name" value="Sig_transdc_resp-reg_receiver"/>
</dbReference>
<dbReference type="PANTHER" id="PTHR44688">
    <property type="entry name" value="DNA-BINDING TRANSCRIPTIONAL ACTIVATOR DEVR_DOSR"/>
    <property type="match status" value="1"/>
</dbReference>
<dbReference type="InterPro" id="IPR000792">
    <property type="entry name" value="Tscrpt_reg_LuxR_C"/>
</dbReference>
<feature type="domain" description="Response regulatory" evidence="6">
    <location>
        <begin position="13"/>
        <end position="127"/>
    </location>
</feature>
<dbReference type="SMART" id="SM00448">
    <property type="entry name" value="REC"/>
    <property type="match status" value="1"/>
</dbReference>
<dbReference type="RefSeq" id="WP_046828485.1">
    <property type="nucleotide sequence ID" value="NZ_LBIA02000001.1"/>
</dbReference>
<evidence type="ECO:0000259" key="5">
    <source>
        <dbReference type="PROSITE" id="PS50043"/>
    </source>
</evidence>
<dbReference type="GO" id="GO:0006355">
    <property type="term" value="P:regulation of DNA-templated transcription"/>
    <property type="evidence" value="ECO:0007669"/>
    <property type="project" value="InterPro"/>
</dbReference>
<dbReference type="EMBL" id="LBIA02000001">
    <property type="protein sequence ID" value="TKT70895.1"/>
    <property type="molecule type" value="Genomic_DNA"/>
</dbReference>
<dbReference type="Pfam" id="PF00196">
    <property type="entry name" value="GerE"/>
    <property type="match status" value="1"/>
</dbReference>
<sequence length="221" mass="23843">MGQMLPFVMQDAPVVVVDDDPSVRDALLLLLRIDGFEARAFADGESFFESLQSSTPSCVILDLQLPGRSGLAVLKQLADTRFAPPVFVISGQSDIAMAVAAMKLGAVDFLEKPFSAGAMIDRVREAVLIYRGSMVGRIDGLADFPGLALLTRRERDVLAQVTHGASNKEAGRRLGISPRTIEVHRARIMDKLGARNAADLMRIVLSHTPARHAKAVSVGRP</sequence>
<evidence type="ECO:0000313" key="8">
    <source>
        <dbReference type="Proteomes" id="UP000034832"/>
    </source>
</evidence>
<dbReference type="CDD" id="cd06170">
    <property type="entry name" value="LuxR_C_like"/>
    <property type="match status" value="1"/>
</dbReference>
<keyword evidence="3" id="KW-0804">Transcription</keyword>
<dbReference type="InterPro" id="IPR016032">
    <property type="entry name" value="Sig_transdc_resp-reg_C-effctor"/>
</dbReference>
<evidence type="ECO:0000256" key="3">
    <source>
        <dbReference type="ARBA" id="ARBA00023163"/>
    </source>
</evidence>
<dbReference type="PROSITE" id="PS50110">
    <property type="entry name" value="RESPONSE_REGULATORY"/>
    <property type="match status" value="1"/>
</dbReference>
<evidence type="ECO:0000259" key="6">
    <source>
        <dbReference type="PROSITE" id="PS50110"/>
    </source>
</evidence>
<dbReference type="InterPro" id="IPR036388">
    <property type="entry name" value="WH-like_DNA-bd_sf"/>
</dbReference>
<dbReference type="GO" id="GO:0003677">
    <property type="term" value="F:DNA binding"/>
    <property type="evidence" value="ECO:0007669"/>
    <property type="project" value="UniProtKB-KW"/>
</dbReference>
<dbReference type="AlphaFoldDB" id="A0A4U6BN74"/>
<protein>
    <submittedName>
        <fullName evidence="7">Response regulator transcription factor</fullName>
    </submittedName>
</protein>
<organism evidence="7 8">
    <name type="scientific">Afipia massiliensis</name>
    <dbReference type="NCBI Taxonomy" id="211460"/>
    <lineage>
        <taxon>Bacteria</taxon>
        <taxon>Pseudomonadati</taxon>
        <taxon>Pseudomonadota</taxon>
        <taxon>Alphaproteobacteria</taxon>
        <taxon>Hyphomicrobiales</taxon>
        <taxon>Nitrobacteraceae</taxon>
        <taxon>Afipia</taxon>
    </lineage>
</organism>
<feature type="domain" description="HTH luxR-type" evidence="5">
    <location>
        <begin position="143"/>
        <end position="208"/>
    </location>
</feature>
<feature type="modified residue" description="4-aspartylphosphate" evidence="4">
    <location>
        <position position="62"/>
    </location>
</feature>
<name>A0A4U6BN74_9BRAD</name>
<keyword evidence="2" id="KW-0238">DNA-binding</keyword>
<keyword evidence="8" id="KW-1185">Reference proteome</keyword>
<dbReference type="InterPro" id="IPR011006">
    <property type="entry name" value="CheY-like_superfamily"/>
</dbReference>
<dbReference type="Proteomes" id="UP000034832">
    <property type="component" value="Unassembled WGS sequence"/>
</dbReference>
<gene>
    <name evidence="7" type="ORF">YH63_005450</name>
</gene>
<evidence type="ECO:0000256" key="1">
    <source>
        <dbReference type="ARBA" id="ARBA00023015"/>
    </source>
</evidence>
<accession>A0A4U6BN74</accession>
<dbReference type="Gene3D" id="3.40.50.2300">
    <property type="match status" value="1"/>
</dbReference>
<dbReference type="Gene3D" id="1.10.10.10">
    <property type="entry name" value="Winged helix-like DNA-binding domain superfamily/Winged helix DNA-binding domain"/>
    <property type="match status" value="1"/>
</dbReference>
<proteinExistence type="predicted"/>
<keyword evidence="1" id="KW-0805">Transcription regulation</keyword>
<dbReference type="STRING" id="211460.YH63_13475"/>
<dbReference type="PROSITE" id="PS50043">
    <property type="entry name" value="HTH_LUXR_2"/>
    <property type="match status" value="1"/>
</dbReference>